<accession>A0A8H7JB42</accession>
<reference evidence="8" key="2">
    <citation type="submission" date="2020-09" db="EMBL/GenBank/DDBJ databases">
        <title>Reference genome assembly for Australian Ascochyta lentis isolate Al4.</title>
        <authorList>
            <person name="Lee R.C."/>
            <person name="Farfan-Caceres L.M."/>
            <person name="Debler J.W."/>
            <person name="Williams A.H."/>
            <person name="Henares B.M."/>
        </authorList>
    </citation>
    <scope>NUCLEOTIDE SEQUENCE</scope>
    <source>
        <strain evidence="8">Al4</strain>
    </source>
</reference>
<evidence type="ECO:0000256" key="3">
    <source>
        <dbReference type="ARBA" id="ARBA00022989"/>
    </source>
</evidence>
<dbReference type="PANTHER" id="PTHR33048:SF124">
    <property type="entry name" value="INTEGRAL MEMBRANE PROTEIN"/>
    <property type="match status" value="1"/>
</dbReference>
<dbReference type="InterPro" id="IPR052337">
    <property type="entry name" value="SAT4-like"/>
</dbReference>
<comment type="subcellular location">
    <subcellularLocation>
        <location evidence="1">Membrane</location>
        <topology evidence="1">Multi-pass membrane protein</topology>
    </subcellularLocation>
</comment>
<dbReference type="Proteomes" id="UP000651452">
    <property type="component" value="Unassembled WGS sequence"/>
</dbReference>
<feature type="transmembrane region" description="Helical" evidence="6">
    <location>
        <begin position="64"/>
        <end position="83"/>
    </location>
</feature>
<evidence type="ECO:0000256" key="1">
    <source>
        <dbReference type="ARBA" id="ARBA00004141"/>
    </source>
</evidence>
<reference evidence="8" key="1">
    <citation type="submission" date="2018-12" db="EMBL/GenBank/DDBJ databases">
        <authorList>
            <person name="Syme R.A."/>
            <person name="Farfan-Caceres L."/>
            <person name="Lichtenzveig J."/>
        </authorList>
    </citation>
    <scope>NUCLEOTIDE SEQUENCE</scope>
    <source>
        <strain evidence="8">Al4</strain>
    </source>
</reference>
<comment type="similarity">
    <text evidence="5">Belongs to the SAT4 family.</text>
</comment>
<evidence type="ECO:0000256" key="5">
    <source>
        <dbReference type="ARBA" id="ARBA00038359"/>
    </source>
</evidence>
<protein>
    <recommendedName>
        <fullName evidence="7">Rhodopsin domain-containing protein</fullName>
    </recommendedName>
</protein>
<keyword evidence="9" id="KW-1185">Reference proteome</keyword>
<dbReference type="GO" id="GO:0016020">
    <property type="term" value="C:membrane"/>
    <property type="evidence" value="ECO:0007669"/>
    <property type="project" value="UniProtKB-SubCell"/>
</dbReference>
<feature type="domain" description="Rhodopsin" evidence="7">
    <location>
        <begin position="48"/>
        <end position="288"/>
    </location>
</feature>
<evidence type="ECO:0000313" key="8">
    <source>
        <dbReference type="EMBL" id="KAF9701430.1"/>
    </source>
</evidence>
<name>A0A8H7JB42_9PLEO</name>
<feature type="transmembrane region" description="Helical" evidence="6">
    <location>
        <begin position="261"/>
        <end position="288"/>
    </location>
</feature>
<comment type="caution">
    <text evidence="8">The sequence shown here is derived from an EMBL/GenBank/DDBJ whole genome shotgun (WGS) entry which is preliminary data.</text>
</comment>
<keyword evidence="4 6" id="KW-0472">Membrane</keyword>
<dbReference type="PANTHER" id="PTHR33048">
    <property type="entry name" value="PTH11-LIKE INTEGRAL MEMBRANE PROTEIN (AFU_ORTHOLOGUE AFUA_5G11245)"/>
    <property type="match status" value="1"/>
</dbReference>
<feature type="transmembrane region" description="Helical" evidence="6">
    <location>
        <begin position="27"/>
        <end position="52"/>
    </location>
</feature>
<dbReference type="Pfam" id="PF20684">
    <property type="entry name" value="Fung_rhodopsin"/>
    <property type="match status" value="1"/>
</dbReference>
<dbReference type="AlphaFoldDB" id="A0A8H7JB42"/>
<keyword evidence="3 6" id="KW-1133">Transmembrane helix</keyword>
<evidence type="ECO:0000256" key="4">
    <source>
        <dbReference type="ARBA" id="ARBA00023136"/>
    </source>
</evidence>
<feature type="transmembrane region" description="Helical" evidence="6">
    <location>
        <begin position="186"/>
        <end position="211"/>
    </location>
</feature>
<feature type="transmembrane region" description="Helical" evidence="6">
    <location>
        <begin position="223"/>
        <end position="241"/>
    </location>
</feature>
<evidence type="ECO:0000256" key="2">
    <source>
        <dbReference type="ARBA" id="ARBA00022692"/>
    </source>
</evidence>
<gene>
    <name evidence="8" type="ORF">EKO04_000454</name>
</gene>
<sequence length="371" mass="41067">MSSDGSVRGAMPPPPGVVPNFDDPESIAHRVIIVSVLGAVMTLPICVVRLYTKQQILRNFGWDDYSIMLATIFALGFSVYVGYQTTNCLDIHIWDCPADRFYALMKIGDIAGPVLSNLATIFTKVSLGLFYLRVSPFKTSFRLAVYAVMFVSIVNGTLNALGFAWVCQPIEKYWDFSIATGKCINLNQYFLATAAINAATDLVLLVLPVFILHKLQLPLRRKIGAALLLMTGSFVCIVSLIRVEQVVQGMRVVPTDGTFGMVINFIWLLIEMWLGIVCACLPVTYTFVRTQMMSRRERSQQGAFVAVRDPNSGQILGNPPEDSGYYTGNTTVVSLEHLDVERPVQMANSEHSIREAASNKSLLETTVRCDD</sequence>
<organism evidence="8 9">
    <name type="scientific">Ascochyta lentis</name>
    <dbReference type="NCBI Taxonomy" id="205686"/>
    <lineage>
        <taxon>Eukaryota</taxon>
        <taxon>Fungi</taxon>
        <taxon>Dikarya</taxon>
        <taxon>Ascomycota</taxon>
        <taxon>Pezizomycotina</taxon>
        <taxon>Dothideomycetes</taxon>
        <taxon>Pleosporomycetidae</taxon>
        <taxon>Pleosporales</taxon>
        <taxon>Pleosporineae</taxon>
        <taxon>Didymellaceae</taxon>
        <taxon>Ascochyta</taxon>
    </lineage>
</organism>
<dbReference type="EMBL" id="RZGK01000002">
    <property type="protein sequence ID" value="KAF9701430.1"/>
    <property type="molecule type" value="Genomic_DNA"/>
</dbReference>
<evidence type="ECO:0000256" key="6">
    <source>
        <dbReference type="SAM" id="Phobius"/>
    </source>
</evidence>
<dbReference type="InterPro" id="IPR049326">
    <property type="entry name" value="Rhodopsin_dom_fungi"/>
</dbReference>
<proteinExistence type="inferred from homology"/>
<keyword evidence="2 6" id="KW-0812">Transmembrane</keyword>
<evidence type="ECO:0000313" key="9">
    <source>
        <dbReference type="Proteomes" id="UP000651452"/>
    </source>
</evidence>
<dbReference type="OrthoDB" id="444631at2759"/>
<feature type="transmembrane region" description="Helical" evidence="6">
    <location>
        <begin position="110"/>
        <end position="132"/>
    </location>
</feature>
<feature type="transmembrane region" description="Helical" evidence="6">
    <location>
        <begin position="144"/>
        <end position="166"/>
    </location>
</feature>
<evidence type="ECO:0000259" key="7">
    <source>
        <dbReference type="Pfam" id="PF20684"/>
    </source>
</evidence>